<evidence type="ECO:0000259" key="5">
    <source>
        <dbReference type="PROSITE" id="PS50878"/>
    </source>
</evidence>
<evidence type="ECO:0000256" key="1">
    <source>
        <dbReference type="ARBA" id="ARBA00010879"/>
    </source>
</evidence>
<sequence>LHPLCQYKFAFTFQDTQYTWTCLPQGFHNSPALFHSAMKDALASFPYQHNLVQYVDDLLLASPNLESHIIHLKALLTALTEAGLKLTPDKAQLCQQQVSFLSITRTPSGRAIDQHKLSVILSLPLPTDVTSLRSFLGMCNFMRLFVFNFSSICKPLYALLRADSPFLWTEEHTTAVTTLKQALTSAPVLSAPNYSIPFRLFIANSFASLAAVLAQSDSAWHPLAFASRLTTPVEQKYTPCELTLLTSHWALQHFLYLTGTNKLKTRQDCQLDTIMVKVRAHTYGSTVATYNNTVDGLAKQAAVSGHCWAVTDIDLSTIPTTTPVAAVAVTLPDGLKALQDMDPTIHNMVTMDLHVVCIEGVFYRMDPVTGCPVYIPPVELRSVLIANIHARGHLAAESTYRTLAQSFWWPRMRKDVKKFCSYCIPCAMLNPPAKKVQGPLPIRTSDGPWSSIFIDYIDGIPRSPGGHTHILVIVCAFTKWVEAFPMTKTSAKATAKVLLDLFCRWGVPTSVDSDRGPHFANDVMKALGVKHYLHILYRPQASGQVERVNRTLKASI</sequence>
<evidence type="ECO:0000256" key="4">
    <source>
        <dbReference type="ARBA" id="ARBA00039658"/>
    </source>
</evidence>
<evidence type="ECO:0000259" key="6">
    <source>
        <dbReference type="PROSITE" id="PS50994"/>
    </source>
</evidence>
<accession>H2ZZI7</accession>
<keyword evidence="3" id="KW-0511">Multifunctional enzyme</keyword>
<dbReference type="Pfam" id="PF17919">
    <property type="entry name" value="RT_RNaseH_2"/>
    <property type="match status" value="1"/>
</dbReference>
<dbReference type="PROSITE" id="PS50878">
    <property type="entry name" value="RT_POL"/>
    <property type="match status" value="1"/>
</dbReference>
<dbReference type="Pfam" id="PF00665">
    <property type="entry name" value="rve"/>
    <property type="match status" value="1"/>
</dbReference>
<organism evidence="7 8">
    <name type="scientific">Latimeria chalumnae</name>
    <name type="common">Coelacanth</name>
    <dbReference type="NCBI Taxonomy" id="7897"/>
    <lineage>
        <taxon>Eukaryota</taxon>
        <taxon>Metazoa</taxon>
        <taxon>Chordata</taxon>
        <taxon>Craniata</taxon>
        <taxon>Vertebrata</taxon>
        <taxon>Euteleostomi</taxon>
        <taxon>Coelacanthiformes</taxon>
        <taxon>Coelacanthidae</taxon>
        <taxon>Latimeria</taxon>
    </lineage>
</organism>
<dbReference type="GO" id="GO:0003676">
    <property type="term" value="F:nucleic acid binding"/>
    <property type="evidence" value="ECO:0007669"/>
    <property type="project" value="InterPro"/>
</dbReference>
<reference evidence="7" key="3">
    <citation type="submission" date="2025-09" db="UniProtKB">
        <authorList>
            <consortium name="Ensembl"/>
        </authorList>
    </citation>
    <scope>IDENTIFICATION</scope>
</reference>
<dbReference type="OMA" id="MPISRPW"/>
<dbReference type="InterPro" id="IPR036397">
    <property type="entry name" value="RNaseH_sf"/>
</dbReference>
<dbReference type="Gene3D" id="3.30.70.270">
    <property type="match status" value="2"/>
</dbReference>
<evidence type="ECO:0000313" key="8">
    <source>
        <dbReference type="Proteomes" id="UP000008672"/>
    </source>
</evidence>
<reference evidence="8" key="1">
    <citation type="submission" date="2011-08" db="EMBL/GenBank/DDBJ databases">
        <title>The draft genome of Latimeria chalumnae.</title>
        <authorList>
            <person name="Di Palma F."/>
            <person name="Alfoldi J."/>
            <person name="Johnson J."/>
            <person name="Berlin A."/>
            <person name="Gnerre S."/>
            <person name="Jaffe D."/>
            <person name="MacCallum I."/>
            <person name="Young S."/>
            <person name="Walker B.J."/>
            <person name="Lander E."/>
            <person name="Lindblad-Toh K."/>
        </authorList>
    </citation>
    <scope>NUCLEOTIDE SEQUENCE [LARGE SCALE GENOMIC DNA]</scope>
    <source>
        <strain evidence="8">Wild caught</strain>
    </source>
</reference>
<dbReference type="InterPro" id="IPR041588">
    <property type="entry name" value="Integrase_H2C2"/>
</dbReference>
<dbReference type="PANTHER" id="PTHR37984">
    <property type="entry name" value="PROTEIN CBG26694"/>
    <property type="match status" value="1"/>
</dbReference>
<dbReference type="GO" id="GO:0015074">
    <property type="term" value="P:DNA integration"/>
    <property type="evidence" value="ECO:0007669"/>
    <property type="project" value="InterPro"/>
</dbReference>
<dbReference type="Pfam" id="PF00078">
    <property type="entry name" value="RVT_1"/>
    <property type="match status" value="1"/>
</dbReference>
<keyword evidence="8" id="KW-1185">Reference proteome</keyword>
<dbReference type="FunFam" id="3.30.70.270:FF:000020">
    <property type="entry name" value="Transposon Tf2-6 polyprotein-like Protein"/>
    <property type="match status" value="1"/>
</dbReference>
<evidence type="ECO:0000313" key="7">
    <source>
        <dbReference type="Ensembl" id="ENSLACP00000002808.1"/>
    </source>
</evidence>
<dbReference type="GO" id="GO:0004523">
    <property type="term" value="F:RNA-DNA hybrid ribonuclease activity"/>
    <property type="evidence" value="ECO:0007669"/>
    <property type="project" value="UniProtKB-EC"/>
</dbReference>
<dbReference type="Gene3D" id="3.10.10.10">
    <property type="entry name" value="HIV Type 1 Reverse Transcriptase, subunit A, domain 1"/>
    <property type="match status" value="1"/>
</dbReference>
<proteinExistence type="inferred from homology"/>
<dbReference type="InterPro" id="IPR012337">
    <property type="entry name" value="RNaseH-like_sf"/>
</dbReference>
<dbReference type="Ensembl" id="ENSLACT00000002830.1">
    <property type="protein sequence ID" value="ENSLACP00000002808.1"/>
    <property type="gene ID" value="ENSLACG00000002512.1"/>
</dbReference>
<dbReference type="STRING" id="7897.ENSLACP00000002808"/>
<dbReference type="InterPro" id="IPR043502">
    <property type="entry name" value="DNA/RNA_pol_sf"/>
</dbReference>
<comment type="similarity">
    <text evidence="1">Belongs to the beta type-B retroviral polymerase family. HERV class-II K(HML-2) pol subfamily.</text>
</comment>
<dbReference type="PANTHER" id="PTHR37984:SF5">
    <property type="entry name" value="PROTEIN NYNRIN-LIKE"/>
    <property type="match status" value="1"/>
</dbReference>
<dbReference type="Gene3D" id="1.10.340.70">
    <property type="match status" value="1"/>
</dbReference>
<dbReference type="GeneTree" id="ENSGT01140000282569"/>
<dbReference type="HOGENOM" id="CLU_000384_9_5_1"/>
<protein>
    <recommendedName>
        <fullName evidence="4">Gypsy retrotransposon integrase-like protein 1</fullName>
        <ecNumber evidence="2">3.1.26.4</ecNumber>
    </recommendedName>
</protein>
<feature type="domain" description="Integrase catalytic" evidence="6">
    <location>
        <begin position="444"/>
        <end position="556"/>
    </location>
</feature>
<dbReference type="eggNOG" id="KOG0017">
    <property type="taxonomic scope" value="Eukaryota"/>
</dbReference>
<dbReference type="SUPFAM" id="SSF56672">
    <property type="entry name" value="DNA/RNA polymerases"/>
    <property type="match status" value="1"/>
</dbReference>
<evidence type="ECO:0000256" key="2">
    <source>
        <dbReference type="ARBA" id="ARBA00012180"/>
    </source>
</evidence>
<dbReference type="InterPro" id="IPR043128">
    <property type="entry name" value="Rev_trsase/Diguanyl_cyclase"/>
</dbReference>
<dbReference type="InterPro" id="IPR050951">
    <property type="entry name" value="Retrovirus_Pol_polyprotein"/>
</dbReference>
<dbReference type="Proteomes" id="UP000008672">
    <property type="component" value="Unassembled WGS sequence"/>
</dbReference>
<dbReference type="InterPro" id="IPR041577">
    <property type="entry name" value="RT_RNaseH_2"/>
</dbReference>
<dbReference type="AlphaFoldDB" id="H2ZZI7"/>
<dbReference type="InterPro" id="IPR001584">
    <property type="entry name" value="Integrase_cat-core"/>
</dbReference>
<name>H2ZZI7_LATCH</name>
<dbReference type="Pfam" id="PF17921">
    <property type="entry name" value="Integrase_H2C2"/>
    <property type="match status" value="1"/>
</dbReference>
<dbReference type="SUPFAM" id="SSF53098">
    <property type="entry name" value="Ribonuclease H-like"/>
    <property type="match status" value="1"/>
</dbReference>
<evidence type="ECO:0000256" key="3">
    <source>
        <dbReference type="ARBA" id="ARBA00023268"/>
    </source>
</evidence>
<reference evidence="7" key="2">
    <citation type="submission" date="2025-08" db="UniProtKB">
        <authorList>
            <consortium name="Ensembl"/>
        </authorList>
    </citation>
    <scope>IDENTIFICATION</scope>
</reference>
<dbReference type="Gene3D" id="3.30.420.10">
    <property type="entry name" value="Ribonuclease H-like superfamily/Ribonuclease H"/>
    <property type="match status" value="1"/>
</dbReference>
<dbReference type="InParanoid" id="H2ZZI7"/>
<dbReference type="InterPro" id="IPR000477">
    <property type="entry name" value="RT_dom"/>
</dbReference>
<dbReference type="FunCoup" id="H2ZZI7">
    <property type="interactions" value="70"/>
</dbReference>
<dbReference type="EC" id="3.1.26.4" evidence="2"/>
<feature type="domain" description="Reverse transcriptase" evidence="5">
    <location>
        <begin position="1"/>
        <end position="105"/>
    </location>
</feature>
<dbReference type="EMBL" id="AFYH01136403">
    <property type="status" value="NOT_ANNOTATED_CDS"/>
    <property type="molecule type" value="Genomic_DNA"/>
</dbReference>
<dbReference type="PROSITE" id="PS50994">
    <property type="entry name" value="INTEGRASE"/>
    <property type="match status" value="1"/>
</dbReference>
<dbReference type="Gene3D" id="3.10.20.370">
    <property type="match status" value="1"/>
</dbReference>